<evidence type="ECO:0000259" key="10">
    <source>
        <dbReference type="Pfam" id="PF01379"/>
    </source>
</evidence>
<comment type="subunit">
    <text evidence="4 8">Monomer.</text>
</comment>
<dbReference type="GO" id="GO:0004418">
    <property type="term" value="F:hydroxymethylbilane synthase activity"/>
    <property type="evidence" value="ECO:0007669"/>
    <property type="project" value="UniProtKB-UniRule"/>
</dbReference>
<dbReference type="UniPathway" id="UPA00251">
    <property type="reaction ID" value="UER00319"/>
</dbReference>
<dbReference type="GO" id="GO:0006782">
    <property type="term" value="P:protoporphyrinogen IX biosynthetic process"/>
    <property type="evidence" value="ECO:0007669"/>
    <property type="project" value="UniProtKB-UniRule"/>
</dbReference>
<comment type="miscellaneous">
    <text evidence="8">The porphobilinogen subunits are added to the dipyrromethane group.</text>
</comment>
<feature type="region of interest" description="Disordered" evidence="9">
    <location>
        <begin position="19"/>
        <end position="40"/>
    </location>
</feature>
<feature type="modified residue" description="S-(dipyrrolylmethanemethyl)cysteine" evidence="8">
    <location>
        <position position="288"/>
    </location>
</feature>
<dbReference type="SUPFAM" id="SSF53850">
    <property type="entry name" value="Periplasmic binding protein-like II"/>
    <property type="match status" value="1"/>
</dbReference>
<dbReference type="PROSITE" id="PS00533">
    <property type="entry name" value="PORPHOBILINOGEN_DEAM"/>
    <property type="match status" value="1"/>
</dbReference>
<organism evidence="12 13">
    <name type="scientific">Neoasaia chiangmaiensis</name>
    <dbReference type="NCBI Taxonomy" id="320497"/>
    <lineage>
        <taxon>Bacteria</taxon>
        <taxon>Pseudomonadati</taxon>
        <taxon>Pseudomonadota</taxon>
        <taxon>Alphaproteobacteria</taxon>
        <taxon>Acetobacterales</taxon>
        <taxon>Acetobacteraceae</taxon>
        <taxon>Neoasaia</taxon>
    </lineage>
</organism>
<keyword evidence="13" id="KW-1185">Reference proteome</keyword>
<keyword evidence="6 8" id="KW-0627">Porphyrin biosynthesis</keyword>
<name>A0A1U9KMZ0_9PROT</name>
<comment type="cofactor">
    <cofactor evidence="8">
        <name>dipyrromethane</name>
        <dbReference type="ChEBI" id="CHEBI:60342"/>
    </cofactor>
    <text evidence="8">Binds 1 dipyrromethane group covalently.</text>
</comment>
<dbReference type="OrthoDB" id="9810298at2"/>
<reference evidence="12 13" key="1">
    <citation type="submission" date="2016-03" db="EMBL/GenBank/DDBJ databases">
        <title>Acetic acid bacteria sequencing.</title>
        <authorList>
            <person name="Brandt J."/>
            <person name="Jakob F."/>
            <person name="Vogel R.F."/>
        </authorList>
    </citation>
    <scope>NUCLEOTIDE SEQUENCE [LARGE SCALE GENOMIC DNA]</scope>
    <source>
        <strain evidence="12 13">NBRC 101099</strain>
    </source>
</reference>
<dbReference type="SUPFAM" id="SSF54782">
    <property type="entry name" value="Porphobilinogen deaminase (hydroxymethylbilane synthase), C-terminal domain"/>
    <property type="match status" value="1"/>
</dbReference>
<dbReference type="RefSeq" id="WP_077806126.1">
    <property type="nucleotide sequence ID" value="NZ_BJXS01000008.1"/>
</dbReference>
<dbReference type="Pfam" id="PF03900">
    <property type="entry name" value="Porphobil_deamC"/>
    <property type="match status" value="1"/>
</dbReference>
<evidence type="ECO:0000259" key="11">
    <source>
        <dbReference type="Pfam" id="PF03900"/>
    </source>
</evidence>
<accession>A0A1U9KMZ0</accession>
<evidence type="ECO:0000256" key="2">
    <source>
        <dbReference type="ARBA" id="ARBA00004735"/>
    </source>
</evidence>
<protein>
    <recommendedName>
        <fullName evidence="8">Porphobilinogen deaminase</fullName>
        <shortName evidence="8">PBG</shortName>
        <ecNumber evidence="8">2.5.1.61</ecNumber>
    </recommendedName>
    <alternativeName>
        <fullName evidence="8">Hydroxymethylbilane synthase</fullName>
        <shortName evidence="8">HMBS</shortName>
    </alternativeName>
    <alternativeName>
        <fullName evidence="8">Pre-uroporphyrinogen synthase</fullName>
    </alternativeName>
</protein>
<comment type="pathway">
    <text evidence="2">Porphyrin-containing compound metabolism; protoporphyrin-IX biosynthesis; coproporphyrinogen-III from 5-aminolevulinate: step 2/4.</text>
</comment>
<feature type="domain" description="Porphobilinogen deaminase C-terminal" evidence="11">
    <location>
        <begin position="274"/>
        <end position="354"/>
    </location>
</feature>
<evidence type="ECO:0000256" key="4">
    <source>
        <dbReference type="ARBA" id="ARBA00011245"/>
    </source>
</evidence>
<dbReference type="KEGG" id="nch:A0U93_03500"/>
<dbReference type="GO" id="GO:0005737">
    <property type="term" value="C:cytoplasm"/>
    <property type="evidence" value="ECO:0007669"/>
    <property type="project" value="UniProtKB-UniRule"/>
</dbReference>
<dbReference type="PRINTS" id="PR00151">
    <property type="entry name" value="PORPHBDMNASE"/>
</dbReference>
<dbReference type="PIRSF" id="PIRSF001438">
    <property type="entry name" value="4pyrrol_synth_OHMeBilane_synth"/>
    <property type="match status" value="1"/>
</dbReference>
<dbReference type="Gene3D" id="3.30.160.40">
    <property type="entry name" value="Porphobilinogen deaminase, C-terminal domain"/>
    <property type="match status" value="1"/>
</dbReference>
<dbReference type="PANTHER" id="PTHR11557">
    <property type="entry name" value="PORPHOBILINOGEN DEAMINASE"/>
    <property type="match status" value="1"/>
</dbReference>
<evidence type="ECO:0000256" key="6">
    <source>
        <dbReference type="ARBA" id="ARBA00023244"/>
    </source>
</evidence>
<dbReference type="HAMAP" id="MF_00260">
    <property type="entry name" value="Porphobil_deam"/>
    <property type="match status" value="1"/>
</dbReference>
<comment type="catalytic activity">
    <reaction evidence="7 8">
        <text>4 porphobilinogen + H2O = hydroxymethylbilane + 4 NH4(+)</text>
        <dbReference type="Rhea" id="RHEA:13185"/>
        <dbReference type="ChEBI" id="CHEBI:15377"/>
        <dbReference type="ChEBI" id="CHEBI:28938"/>
        <dbReference type="ChEBI" id="CHEBI:57845"/>
        <dbReference type="ChEBI" id="CHEBI:58126"/>
        <dbReference type="EC" id="2.5.1.61"/>
    </reaction>
</comment>
<dbReference type="Pfam" id="PF01379">
    <property type="entry name" value="Porphobil_deam"/>
    <property type="match status" value="1"/>
</dbReference>
<keyword evidence="5 8" id="KW-0808">Transferase</keyword>
<evidence type="ECO:0000256" key="5">
    <source>
        <dbReference type="ARBA" id="ARBA00022679"/>
    </source>
</evidence>
<sequence length="364" mass="38895">MSSNGAEGTVVNSLQRVAAEAMRRQAASHPPSHRRTLPLRVGTRGSPLALVQTRAFLTRLTRFCPVLRDMGAFQEHQISTTGDQVQSRLLAEIGGKGLFAKEIHEALAAGRIDFAVHSLKDLETDLPDGLELACTLKREDARDVLLLHPRLRAAVREGADPLDVLPPNALIGCASVRRQAQLLHRRPDLRFCLLRGNVQTRLDKLSGGACDATMLALAGLRRLGMEDRADVVLDPSEMIPAAGQGIVGVTARSADVELLDLLSAIEDPEARAVATAERALLAVLDGSCRTPIGGYARLVAKPGGRTGHGALSGYDLVLTGLVAREDGSFFLKRELVGAPGDALRLGQELGASLRKDSPADIFED</sequence>
<dbReference type="InterPro" id="IPR022417">
    <property type="entry name" value="Porphobilin_deaminase_N"/>
</dbReference>
<evidence type="ECO:0000256" key="7">
    <source>
        <dbReference type="ARBA" id="ARBA00048169"/>
    </source>
</evidence>
<dbReference type="InterPro" id="IPR022418">
    <property type="entry name" value="Porphobilinogen_deaminase_C"/>
</dbReference>
<comment type="similarity">
    <text evidence="3 8">Belongs to the HMBS family.</text>
</comment>
<dbReference type="FunFam" id="3.40.190.10:FF:000005">
    <property type="entry name" value="Porphobilinogen deaminase"/>
    <property type="match status" value="1"/>
</dbReference>
<dbReference type="InterPro" id="IPR000860">
    <property type="entry name" value="HemC"/>
</dbReference>
<dbReference type="AlphaFoldDB" id="A0A1U9KMZ0"/>
<dbReference type="NCBIfam" id="TIGR00212">
    <property type="entry name" value="hemC"/>
    <property type="match status" value="1"/>
</dbReference>
<evidence type="ECO:0000256" key="1">
    <source>
        <dbReference type="ARBA" id="ARBA00002869"/>
    </source>
</evidence>
<dbReference type="Gene3D" id="3.40.190.10">
    <property type="entry name" value="Periplasmic binding protein-like II"/>
    <property type="match status" value="2"/>
</dbReference>
<dbReference type="PANTHER" id="PTHR11557:SF0">
    <property type="entry name" value="PORPHOBILINOGEN DEAMINASE"/>
    <property type="match status" value="1"/>
</dbReference>
<dbReference type="Proteomes" id="UP000188604">
    <property type="component" value="Chromosome"/>
</dbReference>
<evidence type="ECO:0000256" key="3">
    <source>
        <dbReference type="ARBA" id="ARBA00005638"/>
    </source>
</evidence>
<evidence type="ECO:0000313" key="13">
    <source>
        <dbReference type="Proteomes" id="UP000188604"/>
    </source>
</evidence>
<dbReference type="STRING" id="320497.A0U93_03500"/>
<comment type="function">
    <text evidence="1 8">Tetrapolymerization of the monopyrrole PBG into the hydroxymethylbilane pre-uroporphyrinogen in several discrete steps.</text>
</comment>
<dbReference type="EMBL" id="CP014691">
    <property type="protein sequence ID" value="AQS87153.1"/>
    <property type="molecule type" value="Genomic_DNA"/>
</dbReference>
<dbReference type="InterPro" id="IPR036803">
    <property type="entry name" value="Porphobilinogen_deaminase_C_sf"/>
</dbReference>
<evidence type="ECO:0000313" key="12">
    <source>
        <dbReference type="EMBL" id="AQS87153.1"/>
    </source>
</evidence>
<feature type="domain" description="Porphobilinogen deaminase N-terminal" evidence="10">
    <location>
        <begin position="39"/>
        <end position="258"/>
    </location>
</feature>
<dbReference type="EC" id="2.5.1.61" evidence="8"/>
<gene>
    <name evidence="8" type="primary">hemC</name>
    <name evidence="12" type="ORF">A0U93_03500</name>
</gene>
<evidence type="ECO:0000256" key="8">
    <source>
        <dbReference type="HAMAP-Rule" id="MF_00260"/>
    </source>
</evidence>
<proteinExistence type="inferred from homology"/>
<dbReference type="InterPro" id="IPR022419">
    <property type="entry name" value="Porphobilin_deaminase_cofac_BS"/>
</dbReference>
<evidence type="ECO:0000256" key="9">
    <source>
        <dbReference type="SAM" id="MobiDB-lite"/>
    </source>
</evidence>